<dbReference type="PANTHER" id="PTHR20974">
    <property type="entry name" value="UPF0585 PROTEIN CG18661"/>
    <property type="match status" value="1"/>
</dbReference>
<dbReference type="AlphaFoldDB" id="A0A238BSH3"/>
<reference evidence="2 3" key="1">
    <citation type="submission" date="2015-12" db="EMBL/GenBank/DDBJ databases">
        <title>Draft genome of the nematode, Onchocerca flexuosa.</title>
        <authorList>
            <person name="Mitreva M."/>
        </authorList>
    </citation>
    <scope>NUCLEOTIDE SEQUENCE [LARGE SCALE GENOMIC DNA]</scope>
    <source>
        <strain evidence="2">Red Deer</strain>
    </source>
</reference>
<name>A0A238BSH3_9BILA</name>
<accession>A0A238BSH3</accession>
<dbReference type="PANTHER" id="PTHR20974:SF0">
    <property type="entry name" value="UPF0585 PROTEIN CG18661"/>
    <property type="match status" value="1"/>
</dbReference>
<evidence type="ECO:0008006" key="4">
    <source>
        <dbReference type="Google" id="ProtNLM"/>
    </source>
</evidence>
<dbReference type="Pfam" id="PF06080">
    <property type="entry name" value="DUF938"/>
    <property type="match status" value="1"/>
</dbReference>
<comment type="similarity">
    <text evidence="1">Belongs to the UPF0585 family.</text>
</comment>
<dbReference type="Proteomes" id="UP000242913">
    <property type="component" value="Unassembled WGS sequence"/>
</dbReference>
<protein>
    <recommendedName>
        <fullName evidence="4">DUF938 domain-containing protein</fullName>
    </recommendedName>
</protein>
<organism evidence="2 3">
    <name type="scientific">Onchocerca flexuosa</name>
    <dbReference type="NCBI Taxonomy" id="387005"/>
    <lineage>
        <taxon>Eukaryota</taxon>
        <taxon>Metazoa</taxon>
        <taxon>Ecdysozoa</taxon>
        <taxon>Nematoda</taxon>
        <taxon>Chromadorea</taxon>
        <taxon>Rhabditida</taxon>
        <taxon>Spirurina</taxon>
        <taxon>Spiruromorpha</taxon>
        <taxon>Filarioidea</taxon>
        <taxon>Onchocercidae</taxon>
        <taxon>Onchocerca</taxon>
    </lineage>
</organism>
<evidence type="ECO:0000313" key="3">
    <source>
        <dbReference type="Proteomes" id="UP000242913"/>
    </source>
</evidence>
<evidence type="ECO:0000256" key="1">
    <source>
        <dbReference type="ARBA" id="ARBA00008308"/>
    </source>
</evidence>
<gene>
    <name evidence="2" type="ORF">X798_04668</name>
</gene>
<dbReference type="InterPro" id="IPR010342">
    <property type="entry name" value="DUF938"/>
</dbReference>
<dbReference type="EMBL" id="KZ270010">
    <property type="protein sequence ID" value="OZC08317.1"/>
    <property type="molecule type" value="Genomic_DNA"/>
</dbReference>
<dbReference type="SUPFAM" id="SSF53335">
    <property type="entry name" value="S-adenosyl-L-methionine-dependent methyltransferases"/>
    <property type="match status" value="1"/>
</dbReference>
<dbReference type="InterPro" id="IPR029063">
    <property type="entry name" value="SAM-dependent_MTases_sf"/>
</dbReference>
<dbReference type="Gene3D" id="3.40.50.150">
    <property type="entry name" value="Vaccinia Virus protein VP39"/>
    <property type="match status" value="1"/>
</dbReference>
<keyword evidence="3" id="KW-1185">Reference proteome</keyword>
<proteinExistence type="inferred from homology"/>
<evidence type="ECO:0000313" key="2">
    <source>
        <dbReference type="EMBL" id="OZC08317.1"/>
    </source>
</evidence>
<sequence length="237" mass="26821">MLYSLLISRNTGLFFAYLFSVKHTFSMLCAPAAERNKQPILDILKQYIDNEPRTLLEIASGSGQHICHFAPQFPNVLFQPSDLDDRYVKSINLYIDHYKLCNVKRALKIDIRKDISSWNLPSEFQPAYIDYLLSINMIHISSNAAVNALFEVSKAGSLLSSKDGLLITYGPYAVNGEITPQSNIDFDRSLRSTDSEWGLRDTILLEKKAAASGLYIRKIHEMPANNKMIIFGRQSLP</sequence>
<dbReference type="OrthoDB" id="10258744at2759"/>